<dbReference type="PROSITE" id="PS00135">
    <property type="entry name" value="TRYPSIN_SER"/>
    <property type="match status" value="1"/>
</dbReference>
<gene>
    <name evidence="12" type="ORF">ACFO8L_16210</name>
</gene>
<keyword evidence="6" id="KW-0865">Zymogen</keyword>
<dbReference type="CDD" id="cd21112">
    <property type="entry name" value="alphaLP-like"/>
    <property type="match status" value="1"/>
</dbReference>
<dbReference type="InterPro" id="IPR006311">
    <property type="entry name" value="TAT_signal"/>
</dbReference>
<evidence type="ECO:0000256" key="2">
    <source>
        <dbReference type="ARBA" id="ARBA00022670"/>
    </source>
</evidence>
<feature type="domain" description="Peptidase S1A alpha-lytic prodomain" evidence="11">
    <location>
        <begin position="125"/>
        <end position="181"/>
    </location>
</feature>
<feature type="region of interest" description="Disordered" evidence="8">
    <location>
        <begin position="491"/>
        <end position="517"/>
    </location>
</feature>
<keyword evidence="2" id="KW-0645">Protease</keyword>
<proteinExistence type="inferred from homology"/>
<dbReference type="InterPro" id="IPR004236">
    <property type="entry name" value="Pept_S1_alpha_lytic"/>
</dbReference>
<dbReference type="PROSITE" id="PS51318">
    <property type="entry name" value="TAT"/>
    <property type="match status" value="1"/>
</dbReference>
<dbReference type="InterPro" id="IPR033116">
    <property type="entry name" value="TRYPSIN_SER"/>
</dbReference>
<name>A0ABV9EHM9_9ACTN</name>
<dbReference type="Pfam" id="PF02983">
    <property type="entry name" value="Pro_Al_protease"/>
    <property type="match status" value="1"/>
</dbReference>
<evidence type="ECO:0000313" key="12">
    <source>
        <dbReference type="EMBL" id="MFC4587639.1"/>
    </source>
</evidence>
<keyword evidence="5" id="KW-0720">Serine protease</keyword>
<dbReference type="InterPro" id="IPR035070">
    <property type="entry name" value="Streptogrisin_prodomain"/>
</dbReference>
<dbReference type="RefSeq" id="WP_262840481.1">
    <property type="nucleotide sequence ID" value="NZ_JANZYP010000001.1"/>
</dbReference>
<keyword evidence="3 9" id="KW-0732">Signal</keyword>
<evidence type="ECO:0000256" key="6">
    <source>
        <dbReference type="ARBA" id="ARBA00023145"/>
    </source>
</evidence>
<evidence type="ECO:0000256" key="4">
    <source>
        <dbReference type="ARBA" id="ARBA00022801"/>
    </source>
</evidence>
<dbReference type="InterPro" id="IPR043504">
    <property type="entry name" value="Peptidase_S1_PA_chymotrypsin"/>
</dbReference>
<dbReference type="Pfam" id="PF00089">
    <property type="entry name" value="Trypsin"/>
    <property type="match status" value="1"/>
</dbReference>
<feature type="domain" description="Peptidase S1" evidence="10">
    <location>
        <begin position="214"/>
        <end position="377"/>
    </location>
</feature>
<evidence type="ECO:0000256" key="1">
    <source>
        <dbReference type="ARBA" id="ARBA00007664"/>
    </source>
</evidence>
<dbReference type="SUPFAM" id="SSF50494">
    <property type="entry name" value="Trypsin-like serine proteases"/>
    <property type="match status" value="1"/>
</dbReference>
<dbReference type="InterPro" id="IPR001316">
    <property type="entry name" value="Pept_S1A_streptogrisin"/>
</dbReference>
<evidence type="ECO:0000313" key="13">
    <source>
        <dbReference type="Proteomes" id="UP001595891"/>
    </source>
</evidence>
<evidence type="ECO:0000256" key="8">
    <source>
        <dbReference type="SAM" id="MobiDB-lite"/>
    </source>
</evidence>
<accession>A0ABV9EHM9</accession>
<evidence type="ECO:0000256" key="9">
    <source>
        <dbReference type="SAM" id="SignalP"/>
    </source>
</evidence>
<dbReference type="Proteomes" id="UP001595891">
    <property type="component" value="Unassembled WGS sequence"/>
</dbReference>
<keyword evidence="4" id="KW-0378">Hydrolase</keyword>
<organism evidence="12 13">
    <name type="scientific">Sphaerisporangium corydalis</name>
    <dbReference type="NCBI Taxonomy" id="1441875"/>
    <lineage>
        <taxon>Bacteria</taxon>
        <taxon>Bacillati</taxon>
        <taxon>Actinomycetota</taxon>
        <taxon>Actinomycetes</taxon>
        <taxon>Streptosporangiales</taxon>
        <taxon>Streptosporangiaceae</taxon>
        <taxon>Sphaerisporangium</taxon>
    </lineage>
</organism>
<protein>
    <submittedName>
        <fullName evidence="12">S1 family peptidase</fullName>
    </submittedName>
</protein>
<dbReference type="InterPro" id="IPR001254">
    <property type="entry name" value="Trypsin_dom"/>
</dbReference>
<dbReference type="PRINTS" id="PR00861">
    <property type="entry name" value="ALYTICPTASE"/>
</dbReference>
<dbReference type="PROSITE" id="PS00134">
    <property type="entry name" value="TRYPSIN_HIS"/>
    <property type="match status" value="1"/>
</dbReference>
<dbReference type="Gene3D" id="2.60.120.380">
    <property type="match status" value="1"/>
</dbReference>
<feature type="chain" id="PRO_5045573931" evidence="9">
    <location>
        <begin position="30"/>
        <end position="517"/>
    </location>
</feature>
<evidence type="ECO:0000259" key="11">
    <source>
        <dbReference type="Pfam" id="PF02983"/>
    </source>
</evidence>
<sequence length="517" mass="53830">MSRRRRAVTWRAVVVGVLVLAAAPGTAQARPVRAAATAEARKPPPGMIEALQRDLGLSPAQAQARLLNESRLAPLAERFHRTLGGDFAGAWLSGTIAQTLVVATTKAADIPRILTAGARPEVVIRSLKQLNTIKGKLDSALPPHPVAGGSVRYIDVRNNVVTVLSEDPSVTETAIKSTGVDSSAVKVVVSTERPVPLYDLVGGDPYYIGATTRCSIGFSVMRGTQNGFVSAGHCGVKGQATFGVNRVAQGVIQASVFPISDFSYIGVNRDWTPTPSVNNGIGSVVGVEGSEVAIEGASVCRAGSTDDWHCGTIRQRNVSVAYPQGNVFHLTRTSVCAERGDSGGPFVSIDQAQGVTSGGSGDCVTGGTSYFQPVAELLTSFGLTLVTTHGAHPPPTTAACSGYPRVVTGTLAPDASAYQPGDRFYRSAVSGVHAACLQGPPGADFDLYLQKWGGREWVTVASAESPGSGETITYTGTAGRYRYQVKAAGGSGPYSLGYATPGPSEPGPLRRHPDNDQ</sequence>
<evidence type="ECO:0000256" key="7">
    <source>
        <dbReference type="ARBA" id="ARBA00023157"/>
    </source>
</evidence>
<comment type="caution">
    <text evidence="12">The sequence shown here is derived from an EMBL/GenBank/DDBJ whole genome shotgun (WGS) entry which is preliminary data.</text>
</comment>
<dbReference type="InterPro" id="IPR009003">
    <property type="entry name" value="Peptidase_S1_PA"/>
</dbReference>
<evidence type="ECO:0000259" key="10">
    <source>
        <dbReference type="Pfam" id="PF00089"/>
    </source>
</evidence>
<dbReference type="EMBL" id="JBHSFN010000009">
    <property type="protein sequence ID" value="MFC4587639.1"/>
    <property type="molecule type" value="Genomic_DNA"/>
</dbReference>
<comment type="similarity">
    <text evidence="1">Belongs to the peptidase S1 family.</text>
</comment>
<keyword evidence="7" id="KW-1015">Disulfide bond</keyword>
<evidence type="ECO:0000256" key="3">
    <source>
        <dbReference type="ARBA" id="ARBA00022729"/>
    </source>
</evidence>
<keyword evidence="13" id="KW-1185">Reference proteome</keyword>
<reference evidence="13" key="1">
    <citation type="journal article" date="2019" name="Int. J. Syst. Evol. Microbiol.">
        <title>The Global Catalogue of Microorganisms (GCM) 10K type strain sequencing project: providing services to taxonomists for standard genome sequencing and annotation.</title>
        <authorList>
            <consortium name="The Broad Institute Genomics Platform"/>
            <consortium name="The Broad Institute Genome Sequencing Center for Infectious Disease"/>
            <person name="Wu L."/>
            <person name="Ma J."/>
        </authorList>
    </citation>
    <scope>NUCLEOTIDE SEQUENCE [LARGE SCALE GENOMIC DNA]</scope>
    <source>
        <strain evidence="13">CCUG 49560</strain>
    </source>
</reference>
<dbReference type="Gene3D" id="2.40.10.10">
    <property type="entry name" value="Trypsin-like serine proteases"/>
    <property type="match status" value="2"/>
</dbReference>
<evidence type="ECO:0000256" key="5">
    <source>
        <dbReference type="ARBA" id="ARBA00022825"/>
    </source>
</evidence>
<dbReference type="InterPro" id="IPR018114">
    <property type="entry name" value="TRYPSIN_HIS"/>
</dbReference>
<dbReference type="Gene3D" id="3.30.300.50">
    <property type="match status" value="1"/>
</dbReference>
<feature type="signal peptide" evidence="9">
    <location>
        <begin position="1"/>
        <end position="29"/>
    </location>
</feature>